<keyword evidence="2" id="KW-0732">Signal</keyword>
<dbReference type="Proteomes" id="UP001367771">
    <property type="component" value="Unassembled WGS sequence"/>
</dbReference>
<protein>
    <recommendedName>
        <fullName evidence="5">Argininosuccinate lyase</fullName>
    </recommendedName>
</protein>
<evidence type="ECO:0008006" key="5">
    <source>
        <dbReference type="Google" id="ProtNLM"/>
    </source>
</evidence>
<proteinExistence type="predicted"/>
<dbReference type="PROSITE" id="PS51257">
    <property type="entry name" value="PROKAR_LIPOPROTEIN"/>
    <property type="match status" value="1"/>
</dbReference>
<dbReference type="RefSeq" id="WP_336544268.1">
    <property type="nucleotide sequence ID" value="NZ_JBBBDM010000001.1"/>
</dbReference>
<keyword evidence="4" id="KW-1185">Reference proteome</keyword>
<evidence type="ECO:0000313" key="3">
    <source>
        <dbReference type="EMBL" id="MEI5685669.1"/>
    </source>
</evidence>
<feature type="signal peptide" evidence="2">
    <location>
        <begin position="1"/>
        <end position="20"/>
    </location>
</feature>
<gene>
    <name evidence="3" type="ORF">V8201_01110</name>
</gene>
<sequence>MRILLFLPACALLAACSDRAAQRSTRTVDVAAAASRGQSDIDNYAAASGHRPRLPTAAGAPSQPEVRAAQR</sequence>
<dbReference type="EMBL" id="JBBBDM010000001">
    <property type="protein sequence ID" value="MEI5685669.1"/>
    <property type="molecule type" value="Genomic_DNA"/>
</dbReference>
<accession>A0ABU8GY11</accession>
<organism evidence="3 4">
    <name type="scientific">Sphingomonas kyungheensis</name>
    <dbReference type="NCBI Taxonomy" id="1069987"/>
    <lineage>
        <taxon>Bacteria</taxon>
        <taxon>Pseudomonadati</taxon>
        <taxon>Pseudomonadota</taxon>
        <taxon>Alphaproteobacteria</taxon>
        <taxon>Sphingomonadales</taxon>
        <taxon>Sphingomonadaceae</taxon>
        <taxon>Sphingomonas</taxon>
    </lineage>
</organism>
<feature type="chain" id="PRO_5047299589" description="Argininosuccinate lyase" evidence="2">
    <location>
        <begin position="21"/>
        <end position="71"/>
    </location>
</feature>
<feature type="region of interest" description="Disordered" evidence="1">
    <location>
        <begin position="41"/>
        <end position="71"/>
    </location>
</feature>
<reference evidence="3 4" key="1">
    <citation type="journal article" date="2013" name="Int. J. Syst. Evol. Microbiol.">
        <title>Sphingomonas kyungheensis sp. nov., a bacterium with ginsenoside-converting activity isolated from soil of a ginseng field.</title>
        <authorList>
            <person name="Son H.M."/>
            <person name="Yang J.E."/>
            <person name="Park Y."/>
            <person name="Han C.K."/>
            <person name="Kim S.G."/>
            <person name="Kook M."/>
            <person name="Yi T.H."/>
        </authorList>
    </citation>
    <scope>NUCLEOTIDE SEQUENCE [LARGE SCALE GENOMIC DNA]</scope>
    <source>
        <strain evidence="3 4">LMG 26582</strain>
    </source>
</reference>
<evidence type="ECO:0000313" key="4">
    <source>
        <dbReference type="Proteomes" id="UP001367771"/>
    </source>
</evidence>
<evidence type="ECO:0000256" key="1">
    <source>
        <dbReference type="SAM" id="MobiDB-lite"/>
    </source>
</evidence>
<comment type="caution">
    <text evidence="3">The sequence shown here is derived from an EMBL/GenBank/DDBJ whole genome shotgun (WGS) entry which is preliminary data.</text>
</comment>
<evidence type="ECO:0000256" key="2">
    <source>
        <dbReference type="SAM" id="SignalP"/>
    </source>
</evidence>
<name>A0ABU8GY11_9SPHN</name>